<dbReference type="InterPro" id="IPR009057">
    <property type="entry name" value="Homeodomain-like_sf"/>
</dbReference>
<feature type="domain" description="HTH tetR-type" evidence="5">
    <location>
        <begin position="12"/>
        <end position="72"/>
    </location>
</feature>
<reference evidence="8" key="1">
    <citation type="submission" date="2017-04" db="EMBL/GenBank/DDBJ databases">
        <title>Function of individual gut microbiota members based on whole genome sequencing of pure cultures obtained from chicken caecum.</title>
        <authorList>
            <person name="Medvecky M."/>
            <person name="Cejkova D."/>
            <person name="Polansky O."/>
            <person name="Karasova D."/>
            <person name="Kubasova T."/>
            <person name="Cizek A."/>
            <person name="Rychlik I."/>
        </authorList>
    </citation>
    <scope>NUCLEOTIDE SEQUENCE [LARGE SCALE GENOMIC DNA]</scope>
    <source>
        <strain evidence="8">An90</strain>
    </source>
</reference>
<sequence>MAKNNNTERDRDATEQRMLKAVGEMIRRDGFEKLGVNAVAAHCGVSKILIYRYFGSLDGLLAAYIRQHDFWINFPLDIPGRAHLPEFLKKTFRTMIGRLHGDPTLRRLYRWELSSKNELVAALRRQREQAGLELIARVSRKTGLPESEVAVLATFLTASVTYLVLLEEYCPVYNGIPIGEAAGWEQIVLGIDLLIDKTFKE</sequence>
<keyword evidence="2 4" id="KW-0238">DNA-binding</keyword>
<evidence type="ECO:0000256" key="2">
    <source>
        <dbReference type="ARBA" id="ARBA00023125"/>
    </source>
</evidence>
<dbReference type="InterPro" id="IPR050109">
    <property type="entry name" value="HTH-type_TetR-like_transc_reg"/>
</dbReference>
<reference evidence="7" key="2">
    <citation type="journal article" date="2018" name="BMC Genomics">
        <title>Whole genome sequencing and function prediction of 133 gut anaerobes isolated from chicken caecum in pure cultures.</title>
        <authorList>
            <person name="Medvecky M."/>
            <person name="Cejkova D."/>
            <person name="Polansky O."/>
            <person name="Karasova D."/>
            <person name="Kubasova T."/>
            <person name="Cizek A."/>
            <person name="Rychlik I."/>
        </authorList>
    </citation>
    <scope>NUCLEOTIDE SEQUENCE</scope>
    <source>
        <strain evidence="7">An90</strain>
    </source>
</reference>
<dbReference type="Pfam" id="PF00440">
    <property type="entry name" value="TetR_N"/>
    <property type="match status" value="1"/>
</dbReference>
<dbReference type="InterPro" id="IPR001647">
    <property type="entry name" value="HTH_TetR"/>
</dbReference>
<evidence type="ECO:0000313" key="6">
    <source>
        <dbReference type="EMBL" id="KAA2379560.1"/>
    </source>
</evidence>
<name>A0A1Y3QZK4_9BACT</name>
<reference evidence="6 9" key="3">
    <citation type="journal article" date="2019" name="Nat. Med.">
        <title>A library of human gut bacterial isolates paired with longitudinal multiomics data enables mechanistic microbiome research.</title>
        <authorList>
            <person name="Poyet M."/>
            <person name="Groussin M."/>
            <person name="Gibbons S.M."/>
            <person name="Avila-Pacheco J."/>
            <person name="Jiang X."/>
            <person name="Kearney S.M."/>
            <person name="Perrotta A.R."/>
            <person name="Berdy B."/>
            <person name="Zhao S."/>
            <person name="Lieberman T.D."/>
            <person name="Swanson P.K."/>
            <person name="Smith M."/>
            <person name="Roesemann S."/>
            <person name="Alexander J.E."/>
            <person name="Rich S.A."/>
            <person name="Livny J."/>
            <person name="Vlamakis H."/>
            <person name="Clish C."/>
            <person name="Bullock K."/>
            <person name="Deik A."/>
            <person name="Scott J."/>
            <person name="Pierce K.A."/>
            <person name="Xavier R.J."/>
            <person name="Alm E.J."/>
        </authorList>
    </citation>
    <scope>NUCLEOTIDE SEQUENCE [LARGE SCALE GENOMIC DNA]</scope>
    <source>
        <strain evidence="6 9">BIOML-A266</strain>
    </source>
</reference>
<dbReference type="RefSeq" id="WP_018696690.1">
    <property type="nucleotide sequence ID" value="NZ_AP025562.1"/>
</dbReference>
<evidence type="ECO:0000259" key="5">
    <source>
        <dbReference type="PROSITE" id="PS50977"/>
    </source>
</evidence>
<gene>
    <name evidence="7" type="ORF">B5G41_02055</name>
    <name evidence="6" type="ORF">F2Y10_05175</name>
</gene>
<dbReference type="Proteomes" id="UP000322940">
    <property type="component" value="Unassembled WGS sequence"/>
</dbReference>
<evidence type="ECO:0000256" key="3">
    <source>
        <dbReference type="ARBA" id="ARBA00023163"/>
    </source>
</evidence>
<evidence type="ECO:0000313" key="7">
    <source>
        <dbReference type="EMBL" id="OUN05103.1"/>
    </source>
</evidence>
<evidence type="ECO:0000313" key="8">
    <source>
        <dbReference type="Proteomes" id="UP000195772"/>
    </source>
</evidence>
<dbReference type="SUPFAM" id="SSF46689">
    <property type="entry name" value="Homeodomain-like"/>
    <property type="match status" value="1"/>
</dbReference>
<comment type="caution">
    <text evidence="7">The sequence shown here is derived from an EMBL/GenBank/DDBJ whole genome shotgun (WGS) entry which is preliminary data.</text>
</comment>
<feature type="DNA-binding region" description="H-T-H motif" evidence="4">
    <location>
        <begin position="35"/>
        <end position="54"/>
    </location>
</feature>
<dbReference type="EMBL" id="VVXH01000004">
    <property type="protein sequence ID" value="KAA2379560.1"/>
    <property type="molecule type" value="Genomic_DNA"/>
</dbReference>
<keyword evidence="1" id="KW-0805">Transcription regulation</keyword>
<keyword evidence="3" id="KW-0804">Transcription</keyword>
<dbReference type="GO" id="GO:0003700">
    <property type="term" value="F:DNA-binding transcription factor activity"/>
    <property type="evidence" value="ECO:0007669"/>
    <property type="project" value="TreeGrafter"/>
</dbReference>
<dbReference type="PANTHER" id="PTHR30055:SF234">
    <property type="entry name" value="HTH-TYPE TRANSCRIPTIONAL REGULATOR BETI"/>
    <property type="match status" value="1"/>
</dbReference>
<evidence type="ECO:0000256" key="4">
    <source>
        <dbReference type="PROSITE-ProRule" id="PRU00335"/>
    </source>
</evidence>
<dbReference type="EMBL" id="NFHB01000001">
    <property type="protein sequence ID" value="OUN05103.1"/>
    <property type="molecule type" value="Genomic_DNA"/>
</dbReference>
<accession>A0A1Y3QZK4</accession>
<evidence type="ECO:0000313" key="9">
    <source>
        <dbReference type="Proteomes" id="UP000322940"/>
    </source>
</evidence>
<organism evidence="7 8">
    <name type="scientific">Alistipes onderdonkii</name>
    <dbReference type="NCBI Taxonomy" id="328813"/>
    <lineage>
        <taxon>Bacteria</taxon>
        <taxon>Pseudomonadati</taxon>
        <taxon>Bacteroidota</taxon>
        <taxon>Bacteroidia</taxon>
        <taxon>Bacteroidales</taxon>
        <taxon>Rikenellaceae</taxon>
        <taxon>Alistipes</taxon>
    </lineage>
</organism>
<dbReference type="GO" id="GO:0000976">
    <property type="term" value="F:transcription cis-regulatory region binding"/>
    <property type="evidence" value="ECO:0007669"/>
    <property type="project" value="TreeGrafter"/>
</dbReference>
<dbReference type="AlphaFoldDB" id="A0A1Y3QZK4"/>
<dbReference type="PROSITE" id="PS50977">
    <property type="entry name" value="HTH_TETR_2"/>
    <property type="match status" value="1"/>
</dbReference>
<evidence type="ECO:0000256" key="1">
    <source>
        <dbReference type="ARBA" id="ARBA00023015"/>
    </source>
</evidence>
<proteinExistence type="predicted"/>
<dbReference type="GeneID" id="59807550"/>
<dbReference type="PANTHER" id="PTHR30055">
    <property type="entry name" value="HTH-TYPE TRANSCRIPTIONAL REGULATOR RUTR"/>
    <property type="match status" value="1"/>
</dbReference>
<protein>
    <submittedName>
        <fullName evidence="7">TetR family transcriptional regulator</fullName>
    </submittedName>
    <submittedName>
        <fullName evidence="6">TetR/AcrR family transcriptional regulator</fullName>
    </submittedName>
</protein>
<dbReference type="OrthoDB" id="836882at2"/>
<dbReference type="Gene3D" id="1.10.357.10">
    <property type="entry name" value="Tetracycline Repressor, domain 2"/>
    <property type="match status" value="1"/>
</dbReference>
<dbReference type="Proteomes" id="UP000195772">
    <property type="component" value="Unassembled WGS sequence"/>
</dbReference>
<dbReference type="eggNOG" id="COG1309">
    <property type="taxonomic scope" value="Bacteria"/>
</dbReference>